<name>A0A9W7Y067_9FUNG</name>
<sequence length="211" mass="22987">MTVEARSVDELIRSNSPLAGAEQQVLREWVAEWQFSASSFSPLAQPLIRGDPQALQTAYTTLASSSSPASARLAYSRMRETSLRMPAMEVVIAGAQYYFPAKSHDERLGDYAGCLRFLHELGVDVDGEDVAGFTAFMRASQTKESRLDLAAELLALGADVNHRSRFGGVALHEAIMAQDRAAVAFLRRSGADMDVKDHDGVSPRDIVSLIL</sequence>
<dbReference type="SUPFAM" id="SSF48403">
    <property type="entry name" value="Ankyrin repeat"/>
    <property type="match status" value="1"/>
</dbReference>
<dbReference type="Gene3D" id="1.25.40.20">
    <property type="entry name" value="Ankyrin repeat-containing domain"/>
    <property type="match status" value="1"/>
</dbReference>
<feature type="repeat" description="ANK" evidence="3">
    <location>
        <begin position="166"/>
        <end position="198"/>
    </location>
</feature>
<dbReference type="OrthoDB" id="194358at2759"/>
<evidence type="ECO:0008006" key="6">
    <source>
        <dbReference type="Google" id="ProtNLM"/>
    </source>
</evidence>
<organism evidence="4 5">
    <name type="scientific">Coemansia erecta</name>
    <dbReference type="NCBI Taxonomy" id="147472"/>
    <lineage>
        <taxon>Eukaryota</taxon>
        <taxon>Fungi</taxon>
        <taxon>Fungi incertae sedis</taxon>
        <taxon>Zoopagomycota</taxon>
        <taxon>Kickxellomycotina</taxon>
        <taxon>Kickxellomycetes</taxon>
        <taxon>Kickxellales</taxon>
        <taxon>Kickxellaceae</taxon>
        <taxon>Coemansia</taxon>
    </lineage>
</organism>
<dbReference type="AlphaFoldDB" id="A0A9W7Y067"/>
<proteinExistence type="predicted"/>
<dbReference type="InterPro" id="IPR002110">
    <property type="entry name" value="Ankyrin_rpt"/>
</dbReference>
<evidence type="ECO:0000256" key="3">
    <source>
        <dbReference type="PROSITE-ProRule" id="PRU00023"/>
    </source>
</evidence>
<dbReference type="PANTHER" id="PTHR24171">
    <property type="entry name" value="ANKYRIN REPEAT DOMAIN-CONTAINING PROTEIN 39-RELATED"/>
    <property type="match status" value="1"/>
</dbReference>
<keyword evidence="2 3" id="KW-0040">ANK repeat</keyword>
<comment type="caution">
    <text evidence="4">The sequence shown here is derived from an EMBL/GenBank/DDBJ whole genome shotgun (WGS) entry which is preliminary data.</text>
</comment>
<dbReference type="Proteomes" id="UP001149813">
    <property type="component" value="Unassembled WGS sequence"/>
</dbReference>
<dbReference type="EMBL" id="JANBOJ010000190">
    <property type="protein sequence ID" value="KAJ1721185.1"/>
    <property type="molecule type" value="Genomic_DNA"/>
</dbReference>
<accession>A0A9W7Y067</accession>
<keyword evidence="5" id="KW-1185">Reference proteome</keyword>
<keyword evidence="1" id="KW-0677">Repeat</keyword>
<dbReference type="PANTHER" id="PTHR24171:SF9">
    <property type="entry name" value="ANKYRIN REPEAT DOMAIN-CONTAINING PROTEIN 39"/>
    <property type="match status" value="1"/>
</dbReference>
<dbReference type="PROSITE" id="PS50088">
    <property type="entry name" value="ANK_REPEAT"/>
    <property type="match status" value="1"/>
</dbReference>
<reference evidence="4" key="1">
    <citation type="submission" date="2022-07" db="EMBL/GenBank/DDBJ databases">
        <title>Phylogenomic reconstructions and comparative analyses of Kickxellomycotina fungi.</title>
        <authorList>
            <person name="Reynolds N.K."/>
            <person name="Stajich J.E."/>
            <person name="Barry K."/>
            <person name="Grigoriev I.V."/>
            <person name="Crous P."/>
            <person name="Smith M.E."/>
        </authorList>
    </citation>
    <scope>NUCLEOTIDE SEQUENCE</scope>
    <source>
        <strain evidence="4">NBRC 32514</strain>
    </source>
</reference>
<evidence type="ECO:0000313" key="4">
    <source>
        <dbReference type="EMBL" id="KAJ1721185.1"/>
    </source>
</evidence>
<evidence type="ECO:0000313" key="5">
    <source>
        <dbReference type="Proteomes" id="UP001149813"/>
    </source>
</evidence>
<evidence type="ECO:0000256" key="2">
    <source>
        <dbReference type="ARBA" id="ARBA00023043"/>
    </source>
</evidence>
<evidence type="ECO:0000256" key="1">
    <source>
        <dbReference type="ARBA" id="ARBA00022737"/>
    </source>
</evidence>
<dbReference type="InterPro" id="IPR036770">
    <property type="entry name" value="Ankyrin_rpt-contain_sf"/>
</dbReference>
<gene>
    <name evidence="4" type="ORF">LPJ53_004262</name>
</gene>
<protein>
    <recommendedName>
        <fullName evidence="6">Ankyrin</fullName>
    </recommendedName>
</protein>